<dbReference type="KEGG" id="hir:HETIRDRAFT_172107"/>
<organism evidence="2 3">
    <name type="scientific">Heterobasidion irregulare (strain TC 32-1)</name>
    <dbReference type="NCBI Taxonomy" id="747525"/>
    <lineage>
        <taxon>Eukaryota</taxon>
        <taxon>Fungi</taxon>
        <taxon>Dikarya</taxon>
        <taxon>Basidiomycota</taxon>
        <taxon>Agaricomycotina</taxon>
        <taxon>Agaricomycetes</taxon>
        <taxon>Russulales</taxon>
        <taxon>Bondarzewiaceae</taxon>
        <taxon>Heterobasidion</taxon>
        <taxon>Heterobasidion annosum species complex</taxon>
    </lineage>
</organism>
<evidence type="ECO:0000313" key="3">
    <source>
        <dbReference type="Proteomes" id="UP000030671"/>
    </source>
</evidence>
<feature type="compositionally biased region" description="Low complexity" evidence="1">
    <location>
        <begin position="9"/>
        <end position="25"/>
    </location>
</feature>
<keyword evidence="3" id="KW-1185">Reference proteome</keyword>
<gene>
    <name evidence="2" type="ORF">HETIRDRAFT_172107</name>
</gene>
<dbReference type="RefSeq" id="XP_009548879.1">
    <property type="nucleotide sequence ID" value="XM_009550584.1"/>
</dbReference>
<dbReference type="HOGENOM" id="CLU_2886076_0_0_1"/>
<dbReference type="GeneID" id="20668387"/>
<evidence type="ECO:0000256" key="1">
    <source>
        <dbReference type="SAM" id="MobiDB-lite"/>
    </source>
</evidence>
<accession>W4JYL6</accession>
<name>W4JYL6_HETIT</name>
<feature type="region of interest" description="Disordered" evidence="1">
    <location>
        <begin position="1"/>
        <end position="47"/>
    </location>
</feature>
<evidence type="ECO:0000313" key="2">
    <source>
        <dbReference type="EMBL" id="ETW78544.1"/>
    </source>
</evidence>
<dbReference type="Proteomes" id="UP000030671">
    <property type="component" value="Unassembled WGS sequence"/>
</dbReference>
<reference evidence="2 3" key="1">
    <citation type="journal article" date="2012" name="New Phytol.">
        <title>Insight into trade-off between wood decay and parasitism from the genome of a fungal forest pathogen.</title>
        <authorList>
            <person name="Olson A."/>
            <person name="Aerts A."/>
            <person name="Asiegbu F."/>
            <person name="Belbahri L."/>
            <person name="Bouzid O."/>
            <person name="Broberg A."/>
            <person name="Canback B."/>
            <person name="Coutinho P.M."/>
            <person name="Cullen D."/>
            <person name="Dalman K."/>
            <person name="Deflorio G."/>
            <person name="van Diepen L.T."/>
            <person name="Dunand C."/>
            <person name="Duplessis S."/>
            <person name="Durling M."/>
            <person name="Gonthier P."/>
            <person name="Grimwood J."/>
            <person name="Fossdal C.G."/>
            <person name="Hansson D."/>
            <person name="Henrissat B."/>
            <person name="Hietala A."/>
            <person name="Himmelstrand K."/>
            <person name="Hoffmeister D."/>
            <person name="Hogberg N."/>
            <person name="James T.Y."/>
            <person name="Karlsson M."/>
            <person name="Kohler A."/>
            <person name="Kues U."/>
            <person name="Lee Y.H."/>
            <person name="Lin Y.C."/>
            <person name="Lind M."/>
            <person name="Lindquist E."/>
            <person name="Lombard V."/>
            <person name="Lucas S."/>
            <person name="Lunden K."/>
            <person name="Morin E."/>
            <person name="Murat C."/>
            <person name="Park J."/>
            <person name="Raffaello T."/>
            <person name="Rouze P."/>
            <person name="Salamov A."/>
            <person name="Schmutz J."/>
            <person name="Solheim H."/>
            <person name="Stahlberg J."/>
            <person name="Velez H."/>
            <person name="de Vries R.P."/>
            <person name="Wiebenga A."/>
            <person name="Woodward S."/>
            <person name="Yakovlev I."/>
            <person name="Garbelotto M."/>
            <person name="Martin F."/>
            <person name="Grigoriev I.V."/>
            <person name="Stenlid J."/>
        </authorList>
    </citation>
    <scope>NUCLEOTIDE SEQUENCE [LARGE SCALE GENOMIC DNA]</scope>
    <source>
        <strain evidence="2 3">TC 32-1</strain>
    </source>
</reference>
<sequence>MFCQSPLYASNPSSASRAACSSSESHGMDRSSITDDSEIKGGDGGQERRVVVSISWRRRGLRV</sequence>
<proteinExistence type="predicted"/>
<protein>
    <submittedName>
        <fullName evidence="2">Uncharacterized protein</fullName>
    </submittedName>
</protein>
<dbReference type="InParanoid" id="W4JYL6"/>
<dbReference type="EMBL" id="KI925461">
    <property type="protein sequence ID" value="ETW78544.1"/>
    <property type="molecule type" value="Genomic_DNA"/>
</dbReference>
<dbReference type="AlphaFoldDB" id="W4JYL6"/>
<feature type="compositionally biased region" description="Basic and acidic residues" evidence="1">
    <location>
        <begin position="26"/>
        <end position="47"/>
    </location>
</feature>